<dbReference type="STRING" id="551115.Aazo_0225"/>
<dbReference type="PROSITE" id="PS51371">
    <property type="entry name" value="CBS"/>
    <property type="match status" value="2"/>
</dbReference>
<dbReference type="GO" id="GO:0000155">
    <property type="term" value="F:phosphorelay sensor kinase activity"/>
    <property type="evidence" value="ECO:0007669"/>
    <property type="project" value="InterPro"/>
</dbReference>
<dbReference type="InterPro" id="IPR003661">
    <property type="entry name" value="HisK_dim/P_dom"/>
</dbReference>
<feature type="modified residue" description="4-aspartylphosphate" evidence="7">
    <location>
        <position position="1350"/>
    </location>
</feature>
<evidence type="ECO:0000256" key="6">
    <source>
        <dbReference type="ARBA" id="ARBA00023012"/>
    </source>
</evidence>
<evidence type="ECO:0000256" key="9">
    <source>
        <dbReference type="SAM" id="Coils"/>
    </source>
</evidence>
<dbReference type="Gene3D" id="2.10.70.100">
    <property type="match status" value="1"/>
</dbReference>
<dbReference type="Gene3D" id="3.40.50.2300">
    <property type="match status" value="1"/>
</dbReference>
<dbReference type="InterPro" id="IPR000644">
    <property type="entry name" value="CBS_dom"/>
</dbReference>
<keyword evidence="4" id="KW-0808">Transferase</keyword>
<dbReference type="SMART" id="SM00387">
    <property type="entry name" value="HATPase_c"/>
    <property type="match status" value="1"/>
</dbReference>
<dbReference type="InterPro" id="IPR036097">
    <property type="entry name" value="HisK_dim/P_sf"/>
</dbReference>
<feature type="domain" description="CBS" evidence="14">
    <location>
        <begin position="17"/>
        <end position="94"/>
    </location>
</feature>
<dbReference type="eggNOG" id="COG2202">
    <property type="taxonomic scope" value="Bacteria"/>
</dbReference>
<dbReference type="Pfam" id="PF00989">
    <property type="entry name" value="PAS"/>
    <property type="match status" value="2"/>
</dbReference>
<evidence type="ECO:0000259" key="12">
    <source>
        <dbReference type="PROSITE" id="PS50112"/>
    </source>
</evidence>
<evidence type="ECO:0000313" key="15">
    <source>
        <dbReference type="EMBL" id="ADI62842.1"/>
    </source>
</evidence>
<evidence type="ECO:0000259" key="10">
    <source>
        <dbReference type="PROSITE" id="PS50109"/>
    </source>
</evidence>
<feature type="domain" description="Histidine kinase" evidence="10">
    <location>
        <begin position="1056"/>
        <end position="1280"/>
    </location>
</feature>
<dbReference type="Proteomes" id="UP000001511">
    <property type="component" value="Chromosome"/>
</dbReference>
<dbReference type="SMART" id="SM00086">
    <property type="entry name" value="PAC"/>
    <property type="match status" value="6"/>
</dbReference>
<feature type="domain" description="PAC" evidence="13">
    <location>
        <begin position="991"/>
        <end position="1043"/>
    </location>
</feature>
<keyword evidence="9" id="KW-0175">Coiled coil</keyword>
<feature type="coiled-coil region" evidence="9">
    <location>
        <begin position="204"/>
        <end position="245"/>
    </location>
</feature>
<dbReference type="EMBL" id="CP002059">
    <property type="protein sequence ID" value="ADI62842.1"/>
    <property type="molecule type" value="Genomic_DNA"/>
</dbReference>
<dbReference type="CDD" id="cd00082">
    <property type="entry name" value="HisKA"/>
    <property type="match status" value="1"/>
</dbReference>
<organism evidence="15 16">
    <name type="scientific">Nostoc azollae (strain 0708)</name>
    <name type="common">Anabaena azollae (strain 0708)</name>
    <dbReference type="NCBI Taxonomy" id="551115"/>
    <lineage>
        <taxon>Bacteria</taxon>
        <taxon>Bacillati</taxon>
        <taxon>Cyanobacteriota</taxon>
        <taxon>Cyanophyceae</taxon>
        <taxon>Nostocales</taxon>
        <taxon>Nostocaceae</taxon>
        <taxon>Trichormus</taxon>
    </lineage>
</organism>
<evidence type="ECO:0000256" key="4">
    <source>
        <dbReference type="ARBA" id="ARBA00022679"/>
    </source>
</evidence>
<dbReference type="SMART" id="SM00116">
    <property type="entry name" value="CBS"/>
    <property type="match status" value="2"/>
</dbReference>
<gene>
    <name evidence="15" type="ordered locus">Aazo_0225</name>
</gene>
<keyword evidence="8" id="KW-0129">CBS domain</keyword>
<dbReference type="Gene3D" id="3.30.565.10">
    <property type="entry name" value="Histidine kinase-like ATPase, C-terminal domain"/>
    <property type="match status" value="1"/>
</dbReference>
<dbReference type="eggNOG" id="COG0784">
    <property type="taxonomic scope" value="Bacteria"/>
</dbReference>
<dbReference type="OrthoDB" id="9788063at2"/>
<dbReference type="Pfam" id="PF02518">
    <property type="entry name" value="HATPase_c"/>
    <property type="match status" value="1"/>
</dbReference>
<feature type="domain" description="PAC" evidence="13">
    <location>
        <begin position="315"/>
        <end position="367"/>
    </location>
</feature>
<dbReference type="Gene3D" id="1.10.287.130">
    <property type="match status" value="1"/>
</dbReference>
<dbReference type="PANTHER" id="PTHR43304">
    <property type="entry name" value="PHYTOCHROME-LIKE PROTEIN CPH1"/>
    <property type="match status" value="1"/>
</dbReference>
<evidence type="ECO:0000256" key="1">
    <source>
        <dbReference type="ARBA" id="ARBA00000085"/>
    </source>
</evidence>
<dbReference type="Pfam" id="PF00072">
    <property type="entry name" value="Response_reg"/>
    <property type="match status" value="1"/>
</dbReference>
<reference evidence="15 16" key="1">
    <citation type="journal article" date="2010" name="PLoS ONE">
        <title>Genome erosion in a nitrogen-fixing vertically transmitted endosymbiotic multicellular cyanobacterium.</title>
        <authorList>
            <person name="Ran L."/>
            <person name="Larsson J."/>
            <person name="Vigil-Stenman T."/>
            <person name="Nylander J.A."/>
            <person name="Ininbergs K."/>
            <person name="Zheng W.W."/>
            <person name="Lapidus A."/>
            <person name="Lowry S."/>
            <person name="Haselkorn R."/>
            <person name="Bergman B."/>
        </authorList>
    </citation>
    <scope>NUCLEOTIDE SEQUENCE [LARGE SCALE GENOMIC DNA]</scope>
    <source>
        <strain evidence="15 16">0708</strain>
    </source>
</reference>
<evidence type="ECO:0000256" key="2">
    <source>
        <dbReference type="ARBA" id="ARBA00012438"/>
    </source>
</evidence>
<feature type="domain" description="PAC" evidence="13">
    <location>
        <begin position="611"/>
        <end position="663"/>
    </location>
</feature>
<dbReference type="Pfam" id="PF00571">
    <property type="entry name" value="CBS"/>
    <property type="match status" value="2"/>
</dbReference>
<dbReference type="InterPro" id="IPR052162">
    <property type="entry name" value="Sensor_kinase/Photoreceptor"/>
</dbReference>
<evidence type="ECO:0000256" key="7">
    <source>
        <dbReference type="PROSITE-ProRule" id="PRU00169"/>
    </source>
</evidence>
<dbReference type="SUPFAM" id="SSF47384">
    <property type="entry name" value="Homodimeric domain of signal transducing histidine kinase"/>
    <property type="match status" value="1"/>
</dbReference>
<keyword evidence="16" id="KW-1185">Reference proteome</keyword>
<dbReference type="CDD" id="cd04620">
    <property type="entry name" value="CBS_two-component_sensor_histidine_kinase_repeat1"/>
    <property type="match status" value="1"/>
</dbReference>
<sequence length="1418" mass="162433">MQFNDHLIDLPSLHKVIDRYPLTISPDSHVIEAINLMNQEENHSCNLYNVARSLLRSKQQKKVNSYILIVQQGQLLGIFTLADVLKLIALNMDLAKTTMVEVMTQPVITLKLSDLDHISTVLYFLQQYSVQDLPIVDDEGNLVGIINESSLLHELDLVKVVGVVEAVNQTLTNITNQSPENYQQREKVSGKTDNLLKTWIEEKIAKEIQINEELQQTLEELQIIKEELRQQNKQLATAREITESERRRYQDLFEFTPNGFLVTDKLGVIQEANHAASSLLCVHQKYLVGKPITIFLGQSDRHNVLSHLSLSQHFQEWEIYIQPREGVPFPASIRLRAVYDRQGQWLGWCWLICNISVQKQAEKTLRRSSDELEQRVAERRRELIVANQALEQEIKERKETQAALRKSEETFRQFAENLEAYIWICSQDCSTLFYINPAYEKIWGRSCQSLWENPLSWIEAVHPEDLEPMMAEVEKQHQKGENISVQYRIIRLDGSIRWLWSRRFPIKNEQGQIQYYGGIGEDITERKQTEAAVRESEYKFHQFADNIQAVVWIASVDCTENVYVNPAYEKFWGRSRASMGNNPKSWIEGVHPQDRDRVIAQIQSQKDNESGVLEYRVLRPDGSISWLWARRFTIKNEQGQIQYFGGIAEDITEHKQTEAALKKTEEKFRYFTENSDTLIWMASKDSKETLYINPAYEKIWGRSCQSLRENPQSWREAIHPEDRDRILAEIEEHHQKGEGANLEYRIVQPNGSIRWIWGRCFPVKNEQGELDYYGSLTEDITDRKLAEESLRDSETRLTLALENANMGIWECNLITDQCICSDNVGPLYGLPKGSVCPSSHEEFFNFFYPEDREFCIQAVKRAIEQEGEFAVEYRVVWPDGSLHWLRGTGKVYHNQQGQPIRMIGTTRDISERKETEHQLYEQAALLDIATDAIFVRDFQTKILFWNQGAERIYGWQKHEAVGKNLKDLFCSKTTQQQESSALRTVVKLGTWQGELRKKTKLGQEIIVESRWTLMFDADGQPKSILIVDSDITEKKQLEEQFFRTQRLESIGTLAGGIAHDLNNILTPILGAAQLLKGRFAKDEERHPQLLAIIENNAQRGAALVKQVLSFARGLKGERGIVQVKHLIAEIIQIGKQTFPKSIEFTTQIPENLWTVSGDTTQLHQVLMNLVVNARDAMPEGGTLTITTENIYIDEAYTRMLIESKIGNYIVITVTDTGVGMTKEILDRIFEPFFTTKEFKGGTGLGLSTALGILKSHNGFVTVSSQVGKGSTFKVFLPSVESPQVPDIDQSKIPSGQGELILVVDDEPQIRDVATIILENHNYQTLTASNGVEAIVLYAQHKKNISAVLMDMMMPEMDGITAIRTLKKMNPKVQVIACSGLNTKDVFPESDEMEVQSVLFKPYTANELLRNLNQIIRNS</sequence>
<evidence type="ECO:0000259" key="11">
    <source>
        <dbReference type="PROSITE" id="PS50110"/>
    </source>
</evidence>
<feature type="coiled-coil region" evidence="9">
    <location>
        <begin position="362"/>
        <end position="410"/>
    </location>
</feature>
<dbReference type="NCBIfam" id="TIGR00229">
    <property type="entry name" value="sensory_box"/>
    <property type="match status" value="6"/>
</dbReference>
<dbReference type="HOGENOM" id="CLU_000445_114_82_3"/>
<dbReference type="InterPro" id="IPR001610">
    <property type="entry name" value="PAC"/>
</dbReference>
<protein>
    <recommendedName>
        <fullName evidence="2">histidine kinase</fullName>
        <ecNumber evidence="2">2.7.13.3</ecNumber>
    </recommendedName>
</protein>
<feature type="domain" description="PAC" evidence="13">
    <location>
        <begin position="483"/>
        <end position="535"/>
    </location>
</feature>
<feature type="domain" description="CBS" evidence="14">
    <location>
        <begin position="103"/>
        <end position="163"/>
    </location>
</feature>
<feature type="domain" description="Response regulatory" evidence="11">
    <location>
        <begin position="1299"/>
        <end position="1415"/>
    </location>
</feature>
<evidence type="ECO:0000256" key="8">
    <source>
        <dbReference type="PROSITE-ProRule" id="PRU00703"/>
    </source>
</evidence>
<dbReference type="eggNOG" id="COG4191">
    <property type="taxonomic scope" value="Bacteria"/>
</dbReference>
<feature type="domain" description="PAS" evidence="12">
    <location>
        <begin position="793"/>
        <end position="866"/>
    </location>
</feature>
<feature type="domain" description="PAC" evidence="13">
    <location>
        <begin position="869"/>
        <end position="921"/>
    </location>
</feature>
<evidence type="ECO:0000259" key="14">
    <source>
        <dbReference type="PROSITE" id="PS51371"/>
    </source>
</evidence>
<evidence type="ECO:0000256" key="3">
    <source>
        <dbReference type="ARBA" id="ARBA00022553"/>
    </source>
</evidence>
<dbReference type="InterPro" id="IPR000700">
    <property type="entry name" value="PAS-assoc_C"/>
</dbReference>
<keyword evidence="5 15" id="KW-0418">Kinase</keyword>
<keyword evidence="6" id="KW-0902">Two-component regulatory system</keyword>
<accession>D7DYL9</accession>
<dbReference type="InterPro" id="IPR013767">
    <property type="entry name" value="PAS_fold"/>
</dbReference>
<feature type="domain" description="PAS" evidence="12">
    <location>
        <begin position="925"/>
        <end position="989"/>
    </location>
</feature>
<dbReference type="EC" id="2.7.13.3" evidence="2"/>
<dbReference type="Gene3D" id="3.10.580.10">
    <property type="entry name" value="CBS-domain"/>
    <property type="match status" value="1"/>
</dbReference>
<dbReference type="SMART" id="SM00448">
    <property type="entry name" value="REC"/>
    <property type="match status" value="1"/>
</dbReference>
<dbReference type="PANTHER" id="PTHR43304:SF1">
    <property type="entry name" value="PAC DOMAIN-CONTAINING PROTEIN"/>
    <property type="match status" value="1"/>
</dbReference>
<dbReference type="SUPFAM" id="SSF52172">
    <property type="entry name" value="CheY-like"/>
    <property type="match status" value="1"/>
</dbReference>
<dbReference type="InterPro" id="IPR046342">
    <property type="entry name" value="CBS_dom_sf"/>
</dbReference>
<feature type="domain" description="PAS" evidence="12">
    <location>
        <begin position="407"/>
        <end position="480"/>
    </location>
</feature>
<dbReference type="CDD" id="cd00156">
    <property type="entry name" value="REC"/>
    <property type="match status" value="1"/>
</dbReference>
<dbReference type="InterPro" id="IPR004358">
    <property type="entry name" value="Sig_transdc_His_kin-like_C"/>
</dbReference>
<dbReference type="InterPro" id="IPR013655">
    <property type="entry name" value="PAS_fold_3"/>
</dbReference>
<dbReference type="InterPro" id="IPR011006">
    <property type="entry name" value="CheY-like_superfamily"/>
</dbReference>
<dbReference type="GO" id="GO:0006355">
    <property type="term" value="P:regulation of DNA-templated transcription"/>
    <property type="evidence" value="ECO:0007669"/>
    <property type="project" value="InterPro"/>
</dbReference>
<dbReference type="Pfam" id="PF08447">
    <property type="entry name" value="PAS_3"/>
    <property type="match status" value="4"/>
</dbReference>
<evidence type="ECO:0000256" key="5">
    <source>
        <dbReference type="ARBA" id="ARBA00022777"/>
    </source>
</evidence>
<comment type="catalytic activity">
    <reaction evidence="1">
        <text>ATP + protein L-histidine = ADP + protein N-phospho-L-histidine.</text>
        <dbReference type="EC" id="2.7.13.3"/>
    </reaction>
</comment>
<dbReference type="PRINTS" id="PR00344">
    <property type="entry name" value="BCTRLSENSOR"/>
</dbReference>
<dbReference type="InterPro" id="IPR036890">
    <property type="entry name" value="HATPase_C_sf"/>
</dbReference>
<dbReference type="Pfam" id="PF00512">
    <property type="entry name" value="HisKA"/>
    <property type="match status" value="1"/>
</dbReference>
<dbReference type="eggNOG" id="COG0517">
    <property type="taxonomic scope" value="Bacteria"/>
</dbReference>
<dbReference type="PROSITE" id="PS50113">
    <property type="entry name" value="PAC"/>
    <property type="match status" value="6"/>
</dbReference>
<dbReference type="CDD" id="cd00130">
    <property type="entry name" value="PAS"/>
    <property type="match status" value="6"/>
</dbReference>
<dbReference type="SUPFAM" id="SSF54631">
    <property type="entry name" value="CBS-domain pair"/>
    <property type="match status" value="1"/>
</dbReference>
<proteinExistence type="predicted"/>
<dbReference type="PROSITE" id="PS50110">
    <property type="entry name" value="RESPONSE_REGULATORY"/>
    <property type="match status" value="1"/>
</dbReference>
<feature type="domain" description="PAC" evidence="13">
    <location>
        <begin position="740"/>
        <end position="792"/>
    </location>
</feature>
<dbReference type="InterPro" id="IPR000014">
    <property type="entry name" value="PAS"/>
</dbReference>
<evidence type="ECO:0000259" key="13">
    <source>
        <dbReference type="PROSITE" id="PS50113"/>
    </source>
</evidence>
<dbReference type="KEGG" id="naz:Aazo_0225"/>
<keyword evidence="3 7" id="KW-0597">Phosphoprotein</keyword>
<dbReference type="SUPFAM" id="SSF55785">
    <property type="entry name" value="PYP-like sensor domain (PAS domain)"/>
    <property type="match status" value="6"/>
</dbReference>
<dbReference type="RefSeq" id="WP_013189862.1">
    <property type="nucleotide sequence ID" value="NC_014248.1"/>
</dbReference>
<dbReference type="InterPro" id="IPR035965">
    <property type="entry name" value="PAS-like_dom_sf"/>
</dbReference>
<feature type="domain" description="PAS" evidence="12">
    <location>
        <begin position="664"/>
        <end position="737"/>
    </location>
</feature>
<dbReference type="PROSITE" id="PS50112">
    <property type="entry name" value="PAS"/>
    <property type="match status" value="4"/>
</dbReference>
<dbReference type="SUPFAM" id="SSF55874">
    <property type="entry name" value="ATPase domain of HSP90 chaperone/DNA topoisomerase II/histidine kinase"/>
    <property type="match status" value="1"/>
</dbReference>
<evidence type="ECO:0000313" key="16">
    <source>
        <dbReference type="Proteomes" id="UP000001511"/>
    </source>
</evidence>
<dbReference type="PROSITE" id="PS50109">
    <property type="entry name" value="HIS_KIN"/>
    <property type="match status" value="1"/>
</dbReference>
<dbReference type="Gene3D" id="3.30.450.20">
    <property type="entry name" value="PAS domain"/>
    <property type="match status" value="6"/>
</dbReference>
<dbReference type="InterPro" id="IPR003594">
    <property type="entry name" value="HATPase_dom"/>
</dbReference>
<dbReference type="SMART" id="SM00388">
    <property type="entry name" value="HisKA"/>
    <property type="match status" value="1"/>
</dbReference>
<name>D7DYL9_NOSA0</name>
<dbReference type="InterPro" id="IPR005467">
    <property type="entry name" value="His_kinase_dom"/>
</dbReference>
<dbReference type="SMART" id="SM00091">
    <property type="entry name" value="PAS"/>
    <property type="match status" value="6"/>
</dbReference>
<dbReference type="InterPro" id="IPR001789">
    <property type="entry name" value="Sig_transdc_resp-reg_receiver"/>
</dbReference>